<dbReference type="CDD" id="cd02440">
    <property type="entry name" value="AdoMet_MTases"/>
    <property type="match status" value="1"/>
</dbReference>
<evidence type="ECO:0000313" key="1">
    <source>
        <dbReference type="EMBL" id="GAD98585.1"/>
    </source>
</evidence>
<reference evidence="2" key="1">
    <citation type="journal article" date="2014" name="Genome Announc.">
        <title>Draft genome sequence of the formaldehyde-resistant fungus Byssochlamys spectabilis No. 5 (anamorph Paecilomyces variotii No. 5) (NBRC109023).</title>
        <authorList>
            <person name="Oka T."/>
            <person name="Ekino K."/>
            <person name="Fukuda K."/>
            <person name="Nomura Y."/>
        </authorList>
    </citation>
    <scope>NUCLEOTIDE SEQUENCE [LARGE SCALE GENOMIC DNA]</scope>
    <source>
        <strain evidence="2">No. 5 / NBRC 109023</strain>
    </source>
</reference>
<dbReference type="GO" id="GO:0008168">
    <property type="term" value="F:methyltransferase activity"/>
    <property type="evidence" value="ECO:0007669"/>
    <property type="project" value="TreeGrafter"/>
</dbReference>
<dbReference type="OrthoDB" id="2013972at2759"/>
<dbReference type="HOGENOM" id="CLU_010595_2_3_1"/>
<dbReference type="PANTHER" id="PTHR43591">
    <property type="entry name" value="METHYLTRANSFERASE"/>
    <property type="match status" value="1"/>
</dbReference>
<evidence type="ECO:0008006" key="3">
    <source>
        <dbReference type="Google" id="ProtNLM"/>
    </source>
</evidence>
<dbReference type="InParanoid" id="V5I4M0"/>
<proteinExistence type="predicted"/>
<accession>V5I4M0</accession>
<keyword evidence="2" id="KW-1185">Reference proteome</keyword>
<dbReference type="eggNOG" id="ENOG502QSKG">
    <property type="taxonomic scope" value="Eukaryota"/>
</dbReference>
<organism evidence="1 2">
    <name type="scientific">Byssochlamys spectabilis (strain No. 5 / NBRC 109023)</name>
    <name type="common">Paecilomyces variotii</name>
    <dbReference type="NCBI Taxonomy" id="1356009"/>
    <lineage>
        <taxon>Eukaryota</taxon>
        <taxon>Fungi</taxon>
        <taxon>Dikarya</taxon>
        <taxon>Ascomycota</taxon>
        <taxon>Pezizomycotina</taxon>
        <taxon>Eurotiomycetes</taxon>
        <taxon>Eurotiomycetidae</taxon>
        <taxon>Eurotiales</taxon>
        <taxon>Thermoascaceae</taxon>
        <taxon>Paecilomyces</taxon>
    </lineage>
</organism>
<gene>
    <name evidence="1" type="ORF">PVAR5_7282</name>
</gene>
<dbReference type="EMBL" id="BAUL01000250">
    <property type="protein sequence ID" value="GAD98585.1"/>
    <property type="molecule type" value="Genomic_DNA"/>
</dbReference>
<dbReference type="PANTHER" id="PTHR43591:SF31">
    <property type="entry name" value="LAEA-LIKE, PUTATIVE (AFU_ORTHOLOGUE AFUA_8G01930)-RELATED"/>
    <property type="match status" value="1"/>
</dbReference>
<dbReference type="SUPFAM" id="SSF53335">
    <property type="entry name" value="S-adenosyl-L-methionine-dependent methyltransferases"/>
    <property type="match status" value="1"/>
</dbReference>
<evidence type="ECO:0000313" key="2">
    <source>
        <dbReference type="Proteomes" id="UP000018001"/>
    </source>
</evidence>
<dbReference type="Gene3D" id="3.40.50.150">
    <property type="entry name" value="Vaccinia Virus protein VP39"/>
    <property type="match status" value="1"/>
</dbReference>
<dbReference type="Pfam" id="PF13489">
    <property type="entry name" value="Methyltransf_23"/>
    <property type="match status" value="1"/>
</dbReference>
<dbReference type="Proteomes" id="UP000018001">
    <property type="component" value="Unassembled WGS sequence"/>
</dbReference>
<protein>
    <recommendedName>
        <fullName evidence="3">S-adenosyl-L-methionine-dependent methyltransferase</fullName>
    </recommendedName>
</protein>
<name>V5I4M0_BYSSN</name>
<comment type="caution">
    <text evidence="1">The sequence shown here is derived from an EMBL/GenBank/DDBJ whole genome shotgun (WGS) entry which is preliminary data.</text>
</comment>
<sequence length="327" mass="36912">MAQHISADAPLEADANVDSDSAVDASSIGYSSDLTSITSSILNYEMDVDTIPTEQPNDDDEQDRMDLLHHVYGLLLQGQLHYAPIPESPQRVLDLGTGTGIWASDFADQYPSAQVIGNDLSPIQQKWTPPNCSFEIDDFEEEWTFSQPFDYIHGRELAGSVKDFDRLFAQAYKHLKPGGHLEMQSFRVELFSDDGTLQNAPYTNEWISLLHDASLKFGKIMTNMDEWPEKMAKAGFEDIQLRVVKVPMNPWPEDRKQKEIGLYMRCEQEQAAAGYTTALLSRVLGWSKQEIDVLLGHVISELRDTSIHQYSKMYLVYGRKPGKSVAE</sequence>
<dbReference type="AlphaFoldDB" id="V5I4M0"/>
<dbReference type="InterPro" id="IPR029063">
    <property type="entry name" value="SAM-dependent_MTases_sf"/>
</dbReference>